<dbReference type="Gene3D" id="1.10.10.350">
    <property type="match status" value="1"/>
</dbReference>
<dbReference type="SUPFAM" id="SSF52374">
    <property type="entry name" value="Nucleotidylyl transferase"/>
    <property type="match status" value="1"/>
</dbReference>
<dbReference type="InterPro" id="IPR014729">
    <property type="entry name" value="Rossmann-like_a/b/a_fold"/>
</dbReference>
<evidence type="ECO:0000256" key="11">
    <source>
        <dbReference type="HAMAP-Rule" id="MF_00022"/>
    </source>
</evidence>
<name>A0A2A6E2T4_9BACL</name>
<dbReference type="PANTHER" id="PTHR43311:SF2">
    <property type="entry name" value="GLUTAMATE--TRNA LIGASE, MITOCHONDRIAL-RELATED"/>
    <property type="match status" value="1"/>
</dbReference>
<keyword evidence="9 11" id="KW-0030">Aminoacyl-tRNA synthetase</keyword>
<proteinExistence type="inferred from homology"/>
<feature type="domain" description="Aminoacyl-tRNA synthetase class I anticodon-binding" evidence="13">
    <location>
        <begin position="337"/>
        <end position="487"/>
    </location>
</feature>
<evidence type="ECO:0000256" key="4">
    <source>
        <dbReference type="ARBA" id="ARBA00022490"/>
    </source>
</evidence>
<dbReference type="EC" id="6.1.1.17" evidence="11"/>
<dbReference type="GO" id="GO:0005524">
    <property type="term" value="F:ATP binding"/>
    <property type="evidence" value="ECO:0007669"/>
    <property type="project" value="UniProtKB-UniRule"/>
</dbReference>
<dbReference type="InterPro" id="IPR000924">
    <property type="entry name" value="Glu/Gln-tRNA-synth"/>
</dbReference>
<evidence type="ECO:0000256" key="9">
    <source>
        <dbReference type="ARBA" id="ARBA00023146"/>
    </source>
</evidence>
<dbReference type="FunFam" id="3.40.50.620:FF:000007">
    <property type="entry name" value="Glutamate--tRNA ligase"/>
    <property type="match status" value="1"/>
</dbReference>
<dbReference type="InterPro" id="IPR001412">
    <property type="entry name" value="aa-tRNA-synth_I_CS"/>
</dbReference>
<evidence type="ECO:0000256" key="3">
    <source>
        <dbReference type="ARBA" id="ARBA00011245"/>
    </source>
</evidence>
<dbReference type="GO" id="GO:0006424">
    <property type="term" value="P:glutamyl-tRNA aminoacylation"/>
    <property type="evidence" value="ECO:0007669"/>
    <property type="project" value="UniProtKB-UniRule"/>
</dbReference>
<evidence type="ECO:0000259" key="13">
    <source>
        <dbReference type="Pfam" id="PF19269"/>
    </source>
</evidence>
<evidence type="ECO:0000313" key="14">
    <source>
        <dbReference type="EMBL" id="PDO11293.1"/>
    </source>
</evidence>
<gene>
    <name evidence="11" type="primary">gltX</name>
    <name evidence="14" type="ORF">BLM47_02125</name>
</gene>
<feature type="short sequence motif" description="'KMSKS' region" evidence="11">
    <location>
        <begin position="252"/>
        <end position="256"/>
    </location>
</feature>
<keyword evidence="8 11" id="KW-0648">Protein biosynthesis</keyword>
<comment type="caution">
    <text evidence="11">Lacks conserved residue(s) required for the propagation of feature annotation.</text>
</comment>
<evidence type="ECO:0000256" key="8">
    <source>
        <dbReference type="ARBA" id="ARBA00022917"/>
    </source>
</evidence>
<evidence type="ECO:0000259" key="12">
    <source>
        <dbReference type="Pfam" id="PF00749"/>
    </source>
</evidence>
<keyword evidence="6 11" id="KW-0547">Nucleotide-binding</keyword>
<dbReference type="InterPro" id="IPR049940">
    <property type="entry name" value="GluQ/Sye"/>
</dbReference>
<dbReference type="InterPro" id="IPR020751">
    <property type="entry name" value="aa-tRNA-synth_I_codon-bd_sub2"/>
</dbReference>
<sequence length="492" mass="55730">MADVVRVRYAPSPTGHLHIGGARTALFNYLFARKHGGRFVVRFEDTDQTRHVESGIASQLEGLRWLGLDWDESVDVGGPFGPYRQSERLPLYRPFVERLLEQGRAYHCYCTEEELERQRAERERKGASAGYSGRCRLLSPQEVEAFRAEGRRPSIRFRVPEGRIVAFEDRIRGRVEFSSDDIGDFVIVRADGMPTYNFAVVLDDHLMGITHVIRGEEHLSNTPRQLLLYEAFGWTPPEFAHLPLILNPDRKKMSKRDESVVQFVEQYRELGYLPEALLNFIALLGWSPKDTQELLSREELTERFGLEGVQKSPAVFDTDKLNWMNGHYIRSADAERLTEMAMEQLRKAGRMPADPSPGQREWVAGLVALYRDQLRYMAEIVPLSDIFFADRVERFDDEAVQALAEPSARTALGAFRDVVVQTPAAPGWTEDAVKAMFREAQRLSGLKGRMLYMPVRAALTGSAHGPDLAGVVRLLGRDTVLSRLGDALARLP</sequence>
<dbReference type="PRINTS" id="PR00987">
    <property type="entry name" value="TRNASYNTHGLU"/>
</dbReference>
<comment type="similarity">
    <text evidence="2 11">Belongs to the class-I aminoacyl-tRNA synthetase family. Glutamate--tRNA ligase type 1 subfamily.</text>
</comment>
<dbReference type="Proteomes" id="UP000243688">
    <property type="component" value="Unassembled WGS sequence"/>
</dbReference>
<protein>
    <recommendedName>
        <fullName evidence="11">Glutamate--tRNA ligase</fullName>
        <ecNumber evidence="11">6.1.1.17</ecNumber>
    </recommendedName>
    <alternativeName>
        <fullName evidence="11">Glutamyl-tRNA synthetase</fullName>
        <shortName evidence="11">GluRS</shortName>
    </alternativeName>
</protein>
<keyword evidence="7 11" id="KW-0067">ATP-binding</keyword>
<dbReference type="InterPro" id="IPR008925">
    <property type="entry name" value="aa_tRNA-synth_I_cd-bd_sf"/>
</dbReference>
<reference evidence="14 15" key="1">
    <citation type="submission" date="2016-12" db="EMBL/GenBank/DDBJ databases">
        <title>Candidatus Reconcilibacillus cellulovorans genome.</title>
        <authorList>
            <person name="Kolinko S."/>
            <person name="Wu Y.-W."/>
            <person name="Tachea F."/>
            <person name="Denzel E."/>
            <person name="Hiras J."/>
            <person name="Baecker N."/>
            <person name="Chan L.J."/>
            <person name="Eichorst S.A."/>
            <person name="Frey D."/>
            <person name="Adams P.D."/>
            <person name="Pray T."/>
            <person name="Tanjore D."/>
            <person name="Petzold C.J."/>
            <person name="Gladden J.M."/>
            <person name="Simmons B.A."/>
            <person name="Singer S.W."/>
        </authorList>
    </citation>
    <scope>NUCLEOTIDE SEQUENCE [LARGE SCALE GENOMIC DNA]</scope>
    <source>
        <strain evidence="14">JTherm</strain>
    </source>
</reference>
<comment type="subunit">
    <text evidence="3 11">Monomer.</text>
</comment>
<dbReference type="Pfam" id="PF19269">
    <property type="entry name" value="Anticodon_2"/>
    <property type="match status" value="1"/>
</dbReference>
<keyword evidence="5 11" id="KW-0436">Ligase</keyword>
<dbReference type="Pfam" id="PF00749">
    <property type="entry name" value="tRNA-synt_1c"/>
    <property type="match status" value="1"/>
</dbReference>
<dbReference type="NCBIfam" id="TIGR00464">
    <property type="entry name" value="gltX_bact"/>
    <property type="match status" value="1"/>
</dbReference>
<dbReference type="PROSITE" id="PS00178">
    <property type="entry name" value="AA_TRNA_LIGASE_I"/>
    <property type="match status" value="1"/>
</dbReference>
<evidence type="ECO:0000256" key="6">
    <source>
        <dbReference type="ARBA" id="ARBA00022741"/>
    </source>
</evidence>
<organism evidence="14 15">
    <name type="scientific">Candidatus Reconcilbacillus cellulovorans</name>
    <dbReference type="NCBI Taxonomy" id="1906605"/>
    <lineage>
        <taxon>Bacteria</taxon>
        <taxon>Bacillati</taxon>
        <taxon>Bacillota</taxon>
        <taxon>Bacilli</taxon>
        <taxon>Bacillales</taxon>
        <taxon>Paenibacillaceae</taxon>
        <taxon>Candidatus Reconcilbacillus</taxon>
    </lineage>
</organism>
<comment type="caution">
    <text evidence="14">The sequence shown here is derived from an EMBL/GenBank/DDBJ whole genome shotgun (WGS) entry which is preliminary data.</text>
</comment>
<comment type="catalytic activity">
    <reaction evidence="10 11">
        <text>tRNA(Glu) + L-glutamate + ATP = L-glutamyl-tRNA(Glu) + AMP + diphosphate</text>
        <dbReference type="Rhea" id="RHEA:23540"/>
        <dbReference type="Rhea" id="RHEA-COMP:9663"/>
        <dbReference type="Rhea" id="RHEA-COMP:9680"/>
        <dbReference type="ChEBI" id="CHEBI:29985"/>
        <dbReference type="ChEBI" id="CHEBI:30616"/>
        <dbReference type="ChEBI" id="CHEBI:33019"/>
        <dbReference type="ChEBI" id="CHEBI:78442"/>
        <dbReference type="ChEBI" id="CHEBI:78520"/>
        <dbReference type="ChEBI" id="CHEBI:456215"/>
        <dbReference type="EC" id="6.1.1.17"/>
    </reaction>
</comment>
<feature type="short sequence motif" description="'HIGH' region" evidence="11">
    <location>
        <begin position="11"/>
        <end position="21"/>
    </location>
</feature>
<dbReference type="InterPro" id="IPR020058">
    <property type="entry name" value="Glu/Gln-tRNA-synth_Ib_cat-dom"/>
</dbReference>
<dbReference type="HAMAP" id="MF_00022">
    <property type="entry name" value="Glu_tRNA_synth_type1"/>
    <property type="match status" value="1"/>
</dbReference>
<evidence type="ECO:0000256" key="1">
    <source>
        <dbReference type="ARBA" id="ARBA00004496"/>
    </source>
</evidence>
<dbReference type="EMBL" id="MOXJ01000003">
    <property type="protein sequence ID" value="PDO11293.1"/>
    <property type="molecule type" value="Genomic_DNA"/>
</dbReference>
<evidence type="ECO:0000256" key="5">
    <source>
        <dbReference type="ARBA" id="ARBA00022598"/>
    </source>
</evidence>
<evidence type="ECO:0000256" key="10">
    <source>
        <dbReference type="ARBA" id="ARBA00048351"/>
    </source>
</evidence>
<comment type="function">
    <text evidence="11">Catalyzes the attachment of glutamate to tRNA(Glu) in a two-step reaction: glutamate is first activated by ATP to form Glu-AMP and then transferred to the acceptor end of tRNA(Glu).</text>
</comment>
<dbReference type="GO" id="GO:0008270">
    <property type="term" value="F:zinc ion binding"/>
    <property type="evidence" value="ECO:0007669"/>
    <property type="project" value="InterPro"/>
</dbReference>
<dbReference type="InterPro" id="IPR004527">
    <property type="entry name" value="Glu-tRNA-ligase_bac/mito"/>
</dbReference>
<accession>A0A2A6E2T4</accession>
<feature type="domain" description="Glutamyl/glutaminyl-tRNA synthetase class Ib catalytic" evidence="12">
    <location>
        <begin position="5"/>
        <end position="323"/>
    </location>
</feature>
<dbReference type="AlphaFoldDB" id="A0A2A6E2T4"/>
<comment type="subcellular location">
    <subcellularLocation>
        <location evidence="1 11">Cytoplasm</location>
    </subcellularLocation>
</comment>
<dbReference type="GO" id="GO:0000049">
    <property type="term" value="F:tRNA binding"/>
    <property type="evidence" value="ECO:0007669"/>
    <property type="project" value="InterPro"/>
</dbReference>
<evidence type="ECO:0000256" key="7">
    <source>
        <dbReference type="ARBA" id="ARBA00022840"/>
    </source>
</evidence>
<evidence type="ECO:0000256" key="2">
    <source>
        <dbReference type="ARBA" id="ARBA00007894"/>
    </source>
</evidence>
<dbReference type="CDD" id="cd00808">
    <property type="entry name" value="GluRS_core"/>
    <property type="match status" value="1"/>
</dbReference>
<dbReference type="Gene3D" id="3.40.50.620">
    <property type="entry name" value="HUPs"/>
    <property type="match status" value="1"/>
</dbReference>
<dbReference type="InterPro" id="IPR045462">
    <property type="entry name" value="aa-tRNA-synth_I_cd-bd"/>
</dbReference>
<dbReference type="GO" id="GO:0005829">
    <property type="term" value="C:cytosol"/>
    <property type="evidence" value="ECO:0007669"/>
    <property type="project" value="TreeGrafter"/>
</dbReference>
<dbReference type="InterPro" id="IPR033910">
    <property type="entry name" value="GluRS_core"/>
</dbReference>
<keyword evidence="4 11" id="KW-0963">Cytoplasm</keyword>
<dbReference type="SUPFAM" id="SSF48163">
    <property type="entry name" value="An anticodon-binding domain of class I aminoacyl-tRNA synthetases"/>
    <property type="match status" value="1"/>
</dbReference>
<dbReference type="PANTHER" id="PTHR43311">
    <property type="entry name" value="GLUTAMATE--TRNA LIGASE"/>
    <property type="match status" value="1"/>
</dbReference>
<feature type="binding site" evidence="11">
    <location>
        <position position="255"/>
    </location>
    <ligand>
        <name>ATP</name>
        <dbReference type="ChEBI" id="CHEBI:30616"/>
    </ligand>
</feature>
<evidence type="ECO:0000313" key="15">
    <source>
        <dbReference type="Proteomes" id="UP000243688"/>
    </source>
</evidence>
<dbReference type="GO" id="GO:0004818">
    <property type="term" value="F:glutamate-tRNA ligase activity"/>
    <property type="evidence" value="ECO:0007669"/>
    <property type="project" value="UniProtKB-UniRule"/>
</dbReference>